<dbReference type="Proteomes" id="UP000006671">
    <property type="component" value="Unassembled WGS sequence"/>
</dbReference>
<keyword evidence="2 5" id="KW-0808">Transferase</keyword>
<dbReference type="GO" id="GO:0008757">
    <property type="term" value="F:S-adenosylmethionine-dependent methyltransferase activity"/>
    <property type="evidence" value="ECO:0007669"/>
    <property type="project" value="TreeGrafter"/>
</dbReference>
<keyword evidence="1 5" id="KW-0489">Methyltransferase</keyword>
<dbReference type="VEuPathDB" id="AmoebaDB:NAEGRDRAFT_34932"/>
<dbReference type="OMA" id="VCFEGVF"/>
<gene>
    <name evidence="5" type="ORF">NAEGRDRAFT_34932</name>
</gene>
<dbReference type="InterPro" id="IPR050362">
    <property type="entry name" value="Cation-dep_OMT"/>
</dbReference>
<name>D2UZT7_NAEGR</name>
<dbReference type="KEGG" id="ngr:NAEGRDRAFT_34932"/>
<dbReference type="SUPFAM" id="SSF53335">
    <property type="entry name" value="S-adenosyl-L-methionine-dependent methyltransferases"/>
    <property type="match status" value="1"/>
</dbReference>
<dbReference type="InParanoid" id="D2UZT7"/>
<dbReference type="GO" id="GO:0008171">
    <property type="term" value="F:O-methyltransferase activity"/>
    <property type="evidence" value="ECO:0007669"/>
    <property type="project" value="InterPro"/>
</dbReference>
<dbReference type="OrthoDB" id="10251242at2759"/>
<dbReference type="PANTHER" id="PTHR10509:SF14">
    <property type="entry name" value="CAFFEOYL-COA O-METHYLTRANSFERASE 3-RELATED"/>
    <property type="match status" value="1"/>
</dbReference>
<evidence type="ECO:0000313" key="6">
    <source>
        <dbReference type="Proteomes" id="UP000006671"/>
    </source>
</evidence>
<dbReference type="Pfam" id="PF01596">
    <property type="entry name" value="Methyltransf_3"/>
    <property type="match status" value="1"/>
</dbReference>
<dbReference type="CDD" id="cd02440">
    <property type="entry name" value="AdoMet_MTases"/>
    <property type="match status" value="1"/>
</dbReference>
<dbReference type="PANTHER" id="PTHR10509">
    <property type="entry name" value="O-METHYLTRANSFERASE-RELATED"/>
    <property type="match status" value="1"/>
</dbReference>
<dbReference type="RefSeq" id="XP_002682736.1">
    <property type="nucleotide sequence ID" value="XM_002682690.1"/>
</dbReference>
<evidence type="ECO:0000256" key="4">
    <source>
        <dbReference type="ARBA" id="ARBA00023453"/>
    </source>
</evidence>
<evidence type="ECO:0000256" key="2">
    <source>
        <dbReference type="ARBA" id="ARBA00022679"/>
    </source>
</evidence>
<dbReference type="eggNOG" id="KOG1663">
    <property type="taxonomic scope" value="Eukaryota"/>
</dbReference>
<reference evidence="5 6" key="1">
    <citation type="journal article" date="2010" name="Cell">
        <title>The genome of Naegleria gruberi illuminates early eukaryotic versatility.</title>
        <authorList>
            <person name="Fritz-Laylin L.K."/>
            <person name="Prochnik S.E."/>
            <person name="Ginger M.L."/>
            <person name="Dacks J.B."/>
            <person name="Carpenter M.L."/>
            <person name="Field M.C."/>
            <person name="Kuo A."/>
            <person name="Paredez A."/>
            <person name="Chapman J."/>
            <person name="Pham J."/>
            <person name="Shu S."/>
            <person name="Neupane R."/>
            <person name="Cipriano M."/>
            <person name="Mancuso J."/>
            <person name="Tu H."/>
            <person name="Salamov A."/>
            <person name="Lindquist E."/>
            <person name="Shapiro H."/>
            <person name="Lucas S."/>
            <person name="Grigoriev I.V."/>
            <person name="Cande W.Z."/>
            <person name="Fulton C."/>
            <person name="Rokhsar D.S."/>
            <person name="Dawson S.C."/>
        </authorList>
    </citation>
    <scope>NUCLEOTIDE SEQUENCE [LARGE SCALE GENOMIC DNA]</scope>
    <source>
        <strain evidence="5 6">NEG-M</strain>
    </source>
</reference>
<dbReference type="InterPro" id="IPR002935">
    <property type="entry name" value="SAM_O-MeTrfase"/>
</dbReference>
<accession>D2UZT7</accession>
<proteinExistence type="inferred from homology"/>
<dbReference type="GO" id="GO:0032259">
    <property type="term" value="P:methylation"/>
    <property type="evidence" value="ECO:0007669"/>
    <property type="project" value="UniProtKB-KW"/>
</dbReference>
<evidence type="ECO:0000256" key="3">
    <source>
        <dbReference type="ARBA" id="ARBA00022691"/>
    </source>
</evidence>
<comment type="similarity">
    <text evidence="4">Belongs to the class I-like SAM-binding methyltransferase superfamily. Cation-dependent O-methyltransferase family.</text>
</comment>
<dbReference type="PROSITE" id="PS51682">
    <property type="entry name" value="SAM_OMT_I"/>
    <property type="match status" value="1"/>
</dbReference>
<evidence type="ECO:0000313" key="5">
    <source>
        <dbReference type="EMBL" id="EFC49992.1"/>
    </source>
</evidence>
<dbReference type="InterPro" id="IPR029063">
    <property type="entry name" value="SAM-dependent_MTases_sf"/>
</dbReference>
<keyword evidence="6" id="KW-1185">Reference proteome</keyword>
<dbReference type="AlphaFoldDB" id="D2UZT7"/>
<organism evidence="6">
    <name type="scientific">Naegleria gruberi</name>
    <name type="common">Amoeba</name>
    <dbReference type="NCBI Taxonomy" id="5762"/>
    <lineage>
        <taxon>Eukaryota</taxon>
        <taxon>Discoba</taxon>
        <taxon>Heterolobosea</taxon>
        <taxon>Tetramitia</taxon>
        <taxon>Eutetramitia</taxon>
        <taxon>Vahlkampfiidae</taxon>
        <taxon>Naegleria</taxon>
    </lineage>
</organism>
<dbReference type="GeneID" id="8859569"/>
<dbReference type="STRING" id="5762.D2UZT7"/>
<evidence type="ECO:0000256" key="1">
    <source>
        <dbReference type="ARBA" id="ARBA00022603"/>
    </source>
</evidence>
<dbReference type="Gene3D" id="3.40.50.150">
    <property type="entry name" value="Vaccinia Virus protein VP39"/>
    <property type="match status" value="1"/>
</dbReference>
<sequence length="220" mass="24959">MKFSKLVDPSIVNYVRDHCVRESTEQTELRRVTGEKLEDKSRMISSPEQMALLQLLLKLTGAKKILEIGCFTGYSALSFALATEATKATIVTLDVSSEFVDIGREFWDKAGVSDRITTMIAPALDSLQVLKNNNETFDFVFIDADKVNYPKYVDLVYDLVNSNGLVVIDNTLWSGRILDEQDTTPETQAIRECNDKVRDDYRWDIALEIIADGVFFLRKK</sequence>
<keyword evidence="3" id="KW-0949">S-adenosyl-L-methionine</keyword>
<dbReference type="EMBL" id="GG738846">
    <property type="protein sequence ID" value="EFC49992.1"/>
    <property type="molecule type" value="Genomic_DNA"/>
</dbReference>
<protein>
    <submittedName>
        <fullName evidence="5">O-methyltransferase</fullName>
    </submittedName>
</protein>
<dbReference type="FunCoup" id="D2UZT7">
    <property type="interactions" value="75"/>
</dbReference>